<organism evidence="2 3">
    <name type="scientific">Paramecium octaurelia</name>
    <dbReference type="NCBI Taxonomy" id="43137"/>
    <lineage>
        <taxon>Eukaryota</taxon>
        <taxon>Sar</taxon>
        <taxon>Alveolata</taxon>
        <taxon>Ciliophora</taxon>
        <taxon>Intramacronucleata</taxon>
        <taxon>Oligohymenophorea</taxon>
        <taxon>Peniculida</taxon>
        <taxon>Parameciidae</taxon>
        <taxon>Paramecium</taxon>
    </lineage>
</organism>
<feature type="transmembrane region" description="Helical" evidence="1">
    <location>
        <begin position="49"/>
        <end position="73"/>
    </location>
</feature>
<keyword evidence="1" id="KW-1133">Transmembrane helix</keyword>
<name>A0A8S1SJC4_PAROT</name>
<accession>A0A8S1SJC4</accession>
<evidence type="ECO:0000313" key="2">
    <source>
        <dbReference type="EMBL" id="CAD8140675.1"/>
    </source>
</evidence>
<evidence type="ECO:0000256" key="1">
    <source>
        <dbReference type="SAM" id="Phobius"/>
    </source>
</evidence>
<reference evidence="2" key="1">
    <citation type="submission" date="2021-01" db="EMBL/GenBank/DDBJ databases">
        <authorList>
            <consortium name="Genoscope - CEA"/>
            <person name="William W."/>
        </authorList>
    </citation>
    <scope>NUCLEOTIDE SEQUENCE</scope>
</reference>
<sequence>MFHYSWVKQLCVAVQYGQIQVNNQGKVMPSCHLYDINFKQSINIFDHNLLLLLLILITLFCELFKLIVVQVIYSGAYFKCILGYKRWLCIDHKTLEVDNNRQDIQEIKRTLIKYERLNDREYNLTFFAFMNFRQIQLQPI</sequence>
<keyword evidence="3" id="KW-1185">Reference proteome</keyword>
<proteinExistence type="predicted"/>
<evidence type="ECO:0000313" key="3">
    <source>
        <dbReference type="Proteomes" id="UP000683925"/>
    </source>
</evidence>
<keyword evidence="1" id="KW-0472">Membrane</keyword>
<dbReference type="AlphaFoldDB" id="A0A8S1SJC4"/>
<dbReference type="EMBL" id="CAJJDP010000011">
    <property type="protein sequence ID" value="CAD8140675.1"/>
    <property type="molecule type" value="Genomic_DNA"/>
</dbReference>
<protein>
    <submittedName>
        <fullName evidence="2">Uncharacterized protein</fullName>
    </submittedName>
</protein>
<gene>
    <name evidence="2" type="ORF">POCTA_138.1.T0120026</name>
</gene>
<dbReference type="Proteomes" id="UP000683925">
    <property type="component" value="Unassembled WGS sequence"/>
</dbReference>
<keyword evidence="1" id="KW-0812">Transmembrane</keyword>
<comment type="caution">
    <text evidence="2">The sequence shown here is derived from an EMBL/GenBank/DDBJ whole genome shotgun (WGS) entry which is preliminary data.</text>
</comment>